<evidence type="ECO:0000256" key="11">
    <source>
        <dbReference type="ARBA" id="ARBA00023160"/>
    </source>
</evidence>
<evidence type="ECO:0000256" key="10">
    <source>
        <dbReference type="ARBA" id="ARBA00023136"/>
    </source>
</evidence>
<evidence type="ECO:0000256" key="4">
    <source>
        <dbReference type="ARBA" id="ARBA00022692"/>
    </source>
</evidence>
<accession>A0A5N4AWD2</accession>
<reference evidence="15 16" key="1">
    <citation type="journal article" date="2018" name="Elife">
        <title>Firefly genomes illuminate parallel origins of bioluminescence in beetles.</title>
        <authorList>
            <person name="Fallon T.R."/>
            <person name="Lower S.E."/>
            <person name="Chang C.H."/>
            <person name="Bessho-Uehara M."/>
            <person name="Martin G.J."/>
            <person name="Bewick A.J."/>
            <person name="Behringer M."/>
            <person name="Debat H.J."/>
            <person name="Wong I."/>
            <person name="Day J.C."/>
            <person name="Suvorov A."/>
            <person name="Silva C.J."/>
            <person name="Stanger-Hall K.F."/>
            <person name="Hall D.W."/>
            <person name="Schmitz R.J."/>
            <person name="Nelson D.R."/>
            <person name="Lewis S.M."/>
            <person name="Shigenobu S."/>
            <person name="Bybee S.M."/>
            <person name="Larracuente A.M."/>
            <person name="Oba Y."/>
            <person name="Weng J.K."/>
        </authorList>
    </citation>
    <scope>NUCLEOTIDE SEQUENCE [LARGE SCALE GENOMIC DNA]</scope>
    <source>
        <strain evidence="15">1611_PpyrPB1</strain>
        <tissue evidence="15">Whole body</tissue>
    </source>
</reference>
<evidence type="ECO:0000313" key="15">
    <source>
        <dbReference type="EMBL" id="KAB0801675.1"/>
    </source>
</evidence>
<dbReference type="GO" id="GO:0004768">
    <property type="term" value="F:stearoyl-CoA 9-desaturase activity"/>
    <property type="evidence" value="ECO:0007669"/>
    <property type="project" value="TreeGrafter"/>
</dbReference>
<evidence type="ECO:0000256" key="9">
    <source>
        <dbReference type="ARBA" id="ARBA00023098"/>
    </source>
</evidence>
<feature type="transmembrane region" description="Helical" evidence="13">
    <location>
        <begin position="51"/>
        <end position="74"/>
    </location>
</feature>
<dbReference type="InterPro" id="IPR015876">
    <property type="entry name" value="Acyl-CoA_DS"/>
</dbReference>
<comment type="caution">
    <text evidence="15">The sequence shown here is derived from an EMBL/GenBank/DDBJ whole genome shotgun (WGS) entry which is preliminary data.</text>
</comment>
<evidence type="ECO:0000256" key="1">
    <source>
        <dbReference type="ARBA" id="ARBA00004141"/>
    </source>
</evidence>
<evidence type="ECO:0000259" key="14">
    <source>
        <dbReference type="Pfam" id="PF00487"/>
    </source>
</evidence>
<dbReference type="Proteomes" id="UP000327044">
    <property type="component" value="Unassembled WGS sequence"/>
</dbReference>
<comment type="subcellular location">
    <subcellularLocation>
        <location evidence="1">Membrane</location>
        <topology evidence="1">Multi-pass membrane protein</topology>
    </subcellularLocation>
</comment>
<keyword evidence="5" id="KW-0276">Fatty acid metabolism</keyword>
<evidence type="ECO:0000256" key="13">
    <source>
        <dbReference type="SAM" id="Phobius"/>
    </source>
</evidence>
<feature type="domain" description="Fatty acid desaturase" evidence="14">
    <location>
        <begin position="81"/>
        <end position="284"/>
    </location>
</feature>
<dbReference type="EMBL" id="VVIM01000002">
    <property type="protein sequence ID" value="KAB0801675.1"/>
    <property type="molecule type" value="Genomic_DNA"/>
</dbReference>
<dbReference type="PRINTS" id="PR00075">
    <property type="entry name" value="FACDDSATRASE"/>
</dbReference>
<evidence type="ECO:0000313" key="16">
    <source>
        <dbReference type="Proteomes" id="UP000327044"/>
    </source>
</evidence>
<organism evidence="15 16">
    <name type="scientific">Photinus pyralis</name>
    <name type="common">Common eastern firefly</name>
    <name type="synonym">Lampyris pyralis</name>
    <dbReference type="NCBI Taxonomy" id="7054"/>
    <lineage>
        <taxon>Eukaryota</taxon>
        <taxon>Metazoa</taxon>
        <taxon>Ecdysozoa</taxon>
        <taxon>Arthropoda</taxon>
        <taxon>Hexapoda</taxon>
        <taxon>Insecta</taxon>
        <taxon>Pterygota</taxon>
        <taxon>Neoptera</taxon>
        <taxon>Endopterygota</taxon>
        <taxon>Coleoptera</taxon>
        <taxon>Polyphaga</taxon>
        <taxon>Elateriformia</taxon>
        <taxon>Elateroidea</taxon>
        <taxon>Lampyridae</taxon>
        <taxon>Lampyrinae</taxon>
        <taxon>Photinus</taxon>
    </lineage>
</organism>
<sequence length="358" mass="41823">MPPNSTDESNGNLKVSERKEYHREYSKKDAEWVNYAKKWDEIKHFVSQLKWFNIILLTTLHLAFVWAAIAFPWLQRKRLVLWNFVFSHLTGFGIGAGAHRLWCHRTYKAKLPLRVFLMLCYATAGHNPLFYWVRDHRVHHKFTDTDADPHNSKRGFFFSHVGWLFMKKHPDVKRKGKEIDMSDLWEDPVIRFHQKYFIPLTLTLGFILPAIVPPLVWGQDWFWSIISSAVGRYVFVLNITWLVNSAAHMWGTKPFDNSISPTDNKTVSMLSFGEGWHNYHHTFPWDYKAAELKYAGYNVSSVFIEFCGKMGWAYDLKSASPELIKKVVVKGGDGSHLVWGEEVPESEEDEIRKATKQQ</sequence>
<keyword evidence="8" id="KW-0408">Iron</keyword>
<comment type="domain">
    <text evidence="12">The histidine box domains are involved in binding the catalytic metal ions.</text>
</comment>
<dbReference type="CDD" id="cd03505">
    <property type="entry name" value="Delta9-FADS-like"/>
    <property type="match status" value="1"/>
</dbReference>
<feature type="transmembrane region" description="Helical" evidence="13">
    <location>
        <begin position="196"/>
        <end position="215"/>
    </location>
</feature>
<dbReference type="PANTHER" id="PTHR11351">
    <property type="entry name" value="ACYL-COA DESATURASE"/>
    <property type="match status" value="1"/>
</dbReference>
<keyword evidence="3 12" id="KW-0444">Lipid biosynthesis</keyword>
<dbReference type="InterPro" id="IPR005804">
    <property type="entry name" value="FA_desaturase_dom"/>
</dbReference>
<dbReference type="PANTHER" id="PTHR11351:SF21">
    <property type="entry name" value="GH07782P"/>
    <property type="match status" value="1"/>
</dbReference>
<keyword evidence="11 12" id="KW-0275">Fatty acid biosynthesis</keyword>
<evidence type="ECO:0000256" key="3">
    <source>
        <dbReference type="ARBA" id="ARBA00022516"/>
    </source>
</evidence>
<comment type="cofactor">
    <cofactor evidence="12">
        <name>Fe(2+)</name>
        <dbReference type="ChEBI" id="CHEBI:29033"/>
    </cofactor>
</comment>
<dbReference type="OrthoDB" id="10260134at2759"/>
<evidence type="ECO:0000256" key="8">
    <source>
        <dbReference type="ARBA" id="ARBA00023004"/>
    </source>
</evidence>
<dbReference type="GO" id="GO:0005506">
    <property type="term" value="F:iron ion binding"/>
    <property type="evidence" value="ECO:0007669"/>
    <property type="project" value="TreeGrafter"/>
</dbReference>
<dbReference type="Pfam" id="PF00487">
    <property type="entry name" value="FA_desaturase"/>
    <property type="match status" value="1"/>
</dbReference>
<feature type="transmembrane region" description="Helical" evidence="13">
    <location>
        <begin position="114"/>
        <end position="133"/>
    </location>
</feature>
<keyword evidence="6 13" id="KW-1133">Transmembrane helix</keyword>
<evidence type="ECO:0000256" key="6">
    <source>
        <dbReference type="ARBA" id="ARBA00022989"/>
    </source>
</evidence>
<dbReference type="InParanoid" id="A0A5N4AWD2"/>
<dbReference type="GO" id="GO:0005789">
    <property type="term" value="C:endoplasmic reticulum membrane"/>
    <property type="evidence" value="ECO:0007669"/>
    <property type="project" value="TreeGrafter"/>
</dbReference>
<feature type="transmembrane region" description="Helical" evidence="13">
    <location>
        <begin position="221"/>
        <end position="243"/>
    </location>
</feature>
<keyword evidence="16" id="KW-1185">Reference proteome</keyword>
<dbReference type="AlphaFoldDB" id="A0A5N4AWD2"/>
<feature type="transmembrane region" description="Helical" evidence="13">
    <location>
        <begin position="81"/>
        <end position="102"/>
    </location>
</feature>
<keyword evidence="9" id="KW-0443">Lipid metabolism</keyword>
<evidence type="ECO:0000256" key="12">
    <source>
        <dbReference type="RuleBase" id="RU000581"/>
    </source>
</evidence>
<evidence type="ECO:0000256" key="2">
    <source>
        <dbReference type="ARBA" id="ARBA00009295"/>
    </source>
</evidence>
<protein>
    <recommendedName>
        <fullName evidence="14">Fatty acid desaturase domain-containing protein</fullName>
    </recommendedName>
</protein>
<keyword evidence="10 13" id="KW-0472">Membrane</keyword>
<evidence type="ECO:0000256" key="7">
    <source>
        <dbReference type="ARBA" id="ARBA00023002"/>
    </source>
</evidence>
<name>A0A5N4AWD2_PHOPY</name>
<evidence type="ECO:0000256" key="5">
    <source>
        <dbReference type="ARBA" id="ARBA00022832"/>
    </source>
</evidence>
<dbReference type="GO" id="GO:0006636">
    <property type="term" value="P:unsaturated fatty acid biosynthetic process"/>
    <property type="evidence" value="ECO:0007669"/>
    <property type="project" value="TreeGrafter"/>
</dbReference>
<keyword evidence="4 12" id="KW-0812">Transmembrane</keyword>
<proteinExistence type="inferred from homology"/>
<gene>
    <name evidence="15" type="ORF">PPYR_03861</name>
</gene>
<comment type="similarity">
    <text evidence="2 12">Belongs to the fatty acid desaturase type 1 family.</text>
</comment>
<keyword evidence="7 12" id="KW-0560">Oxidoreductase</keyword>